<keyword evidence="1" id="KW-0472">Membrane</keyword>
<protein>
    <recommendedName>
        <fullName evidence="4">Transmembrane protein</fullName>
    </recommendedName>
</protein>
<reference evidence="2 3" key="1">
    <citation type="submission" date="2022-07" db="EMBL/GenBank/DDBJ databases">
        <title>Methylomonas rivi sp. nov., Methylomonas rosea sp. nov., Methylomonas aureus sp. nov. and Methylomonas subterranea sp. nov., four novel methanotrophs isolated from a freshwater creek and the deep terrestrial subsurface.</title>
        <authorList>
            <person name="Abin C."/>
            <person name="Sankaranarayanan K."/>
            <person name="Garner C."/>
            <person name="Sindelar R."/>
            <person name="Kotary K."/>
            <person name="Garner R."/>
            <person name="Barclay S."/>
            <person name="Lawson P."/>
            <person name="Krumholz L."/>
        </authorList>
    </citation>
    <scope>NUCLEOTIDE SEQUENCE [LARGE SCALE GENOMIC DNA]</scope>
    <source>
        <strain evidence="2 3">SURF-1</strain>
    </source>
</reference>
<dbReference type="EMBL" id="JANIBM010000035">
    <property type="protein sequence ID" value="MCQ8183064.1"/>
    <property type="molecule type" value="Genomic_DNA"/>
</dbReference>
<evidence type="ECO:0000313" key="3">
    <source>
        <dbReference type="Proteomes" id="UP001524569"/>
    </source>
</evidence>
<dbReference type="Proteomes" id="UP001524569">
    <property type="component" value="Unassembled WGS sequence"/>
</dbReference>
<dbReference type="RefSeq" id="WP_256612290.1">
    <property type="nucleotide sequence ID" value="NZ_JANIBM010000035.1"/>
</dbReference>
<keyword evidence="1" id="KW-0812">Transmembrane</keyword>
<gene>
    <name evidence="2" type="ORF">NP603_18255</name>
</gene>
<accession>A0ABT1UMZ4</accession>
<evidence type="ECO:0000256" key="1">
    <source>
        <dbReference type="SAM" id="Phobius"/>
    </source>
</evidence>
<evidence type="ECO:0000313" key="2">
    <source>
        <dbReference type="EMBL" id="MCQ8183064.1"/>
    </source>
</evidence>
<sequence length="86" mass="8870">MAHVHGAKAAVEAGSKMAGMAMGKMGESMMHPAVAGVVAGAVATTKASLGRKILRHPLVWFGAGVALGVVAYKYRRELAEKAEHGE</sequence>
<proteinExistence type="predicted"/>
<keyword evidence="1" id="KW-1133">Transmembrane helix</keyword>
<feature type="transmembrane region" description="Helical" evidence="1">
    <location>
        <begin position="57"/>
        <end position="74"/>
    </location>
</feature>
<evidence type="ECO:0008006" key="4">
    <source>
        <dbReference type="Google" id="ProtNLM"/>
    </source>
</evidence>
<keyword evidence="3" id="KW-1185">Reference proteome</keyword>
<organism evidence="2 3">
    <name type="scientific">Methylomonas aurea</name>
    <dbReference type="NCBI Taxonomy" id="2952224"/>
    <lineage>
        <taxon>Bacteria</taxon>
        <taxon>Pseudomonadati</taxon>
        <taxon>Pseudomonadota</taxon>
        <taxon>Gammaproteobacteria</taxon>
        <taxon>Methylococcales</taxon>
        <taxon>Methylococcaceae</taxon>
        <taxon>Methylomonas</taxon>
    </lineage>
</organism>
<comment type="caution">
    <text evidence="2">The sequence shown here is derived from an EMBL/GenBank/DDBJ whole genome shotgun (WGS) entry which is preliminary data.</text>
</comment>
<name>A0ABT1UMZ4_9GAMM</name>